<dbReference type="Proteomes" id="UP000237319">
    <property type="component" value="Unassembled WGS sequence"/>
</dbReference>
<dbReference type="InterPro" id="IPR028994">
    <property type="entry name" value="Integrin_alpha_N"/>
</dbReference>
<proteinExistence type="predicted"/>
<comment type="caution">
    <text evidence="1">The sequence shown here is derived from an EMBL/GenBank/DDBJ whole genome shotgun (WGS) entry which is preliminary data.</text>
</comment>
<accession>A0A2S5CUW9</accession>
<protein>
    <recommendedName>
        <fullName evidence="3">VCBS repeat-containing protein</fullName>
    </recommendedName>
</protein>
<keyword evidence="2" id="KW-1185">Reference proteome</keyword>
<gene>
    <name evidence="1" type="ORF">LYSIN_03882</name>
</gene>
<dbReference type="SUPFAM" id="SSF69318">
    <property type="entry name" value="Integrin alpha N-terminal domain"/>
    <property type="match status" value="1"/>
</dbReference>
<dbReference type="RefSeq" id="WP_069514203.1">
    <property type="nucleotide sequence ID" value="NZ_JOTQ01000062.1"/>
</dbReference>
<organism evidence="1 2">
    <name type="scientific">Lysinibacillus sphaericus</name>
    <name type="common">Bacillus sphaericus</name>
    <dbReference type="NCBI Taxonomy" id="1421"/>
    <lineage>
        <taxon>Bacteria</taxon>
        <taxon>Bacillati</taxon>
        <taxon>Bacillota</taxon>
        <taxon>Bacilli</taxon>
        <taxon>Bacillales</taxon>
        <taxon>Bacillaceae</taxon>
        <taxon>Lysinibacillus</taxon>
    </lineage>
</organism>
<dbReference type="EMBL" id="PGLV01000004">
    <property type="protein sequence ID" value="POZ54547.1"/>
    <property type="molecule type" value="Genomic_DNA"/>
</dbReference>
<reference evidence="1 2" key="1">
    <citation type="submission" date="2017-11" db="EMBL/GenBank/DDBJ databases">
        <title>Genome sequence of Lysinibacillus sphaericus, a lignin-degrading bacteria isolated from municipal solid waste soil.</title>
        <authorList>
            <person name="Persinoti G.F."/>
            <person name="Paixao D.A."/>
            <person name="Bugg T.D."/>
            <person name="Squina F.M."/>
        </authorList>
    </citation>
    <scope>NUCLEOTIDE SEQUENCE [LARGE SCALE GENOMIC DNA]</scope>
    <source>
        <strain evidence="1 2">A1</strain>
    </source>
</reference>
<sequence length="249" mass="28053">MNNNLNSSPSTINMTQMAPQIIQTKFGDINGDGFFETVFLMGTKTPDSPLWKNITLVIFYGQTRQFEQIGLKENVGYSPTIFLGDFTGDHIEDIMVISDTGGSGGIINGEIFSSINGKVRSIFDTESFNNKLTYSVNYLNNYKASVRSFNPKKQYILDLQYKGPEYLAEIYNQDGTLKQPIEGWVDPISGLYPVDFDRDGTYEILAYQEIAGRYHADGLGYVENILKWNGREFVVDRQSVSIYGEDLTS</sequence>
<evidence type="ECO:0000313" key="2">
    <source>
        <dbReference type="Proteomes" id="UP000237319"/>
    </source>
</evidence>
<evidence type="ECO:0008006" key="3">
    <source>
        <dbReference type="Google" id="ProtNLM"/>
    </source>
</evidence>
<dbReference type="AlphaFoldDB" id="A0A2S5CUW9"/>
<name>A0A2S5CUW9_LYSSH</name>
<evidence type="ECO:0000313" key="1">
    <source>
        <dbReference type="EMBL" id="POZ54547.1"/>
    </source>
</evidence>